<protein>
    <submittedName>
        <fullName evidence="3">Uncharacterized protein</fullName>
    </submittedName>
</protein>
<dbReference type="Proteomes" id="UP000677228">
    <property type="component" value="Unassembled WGS sequence"/>
</dbReference>
<reference evidence="3" key="1">
    <citation type="submission" date="2021-02" db="EMBL/GenBank/DDBJ databases">
        <authorList>
            <person name="Nowell W R."/>
        </authorList>
    </citation>
    <scope>NUCLEOTIDE SEQUENCE</scope>
</reference>
<dbReference type="AlphaFoldDB" id="A0A814UAA2"/>
<dbReference type="Proteomes" id="UP000682733">
    <property type="component" value="Unassembled WGS sequence"/>
</dbReference>
<feature type="compositionally biased region" description="Polar residues" evidence="1">
    <location>
        <begin position="1"/>
        <end position="14"/>
    </location>
</feature>
<proteinExistence type="predicted"/>
<name>A0A814UAA2_9BILA</name>
<evidence type="ECO:0000313" key="5">
    <source>
        <dbReference type="EMBL" id="CAF3937717.1"/>
    </source>
</evidence>
<evidence type="ECO:0000313" key="6">
    <source>
        <dbReference type="Proteomes" id="UP000663829"/>
    </source>
</evidence>
<dbReference type="Proteomes" id="UP000663829">
    <property type="component" value="Unassembled WGS sequence"/>
</dbReference>
<organism evidence="3 6">
    <name type="scientific">Didymodactylos carnosus</name>
    <dbReference type="NCBI Taxonomy" id="1234261"/>
    <lineage>
        <taxon>Eukaryota</taxon>
        <taxon>Metazoa</taxon>
        <taxon>Spiralia</taxon>
        <taxon>Gnathifera</taxon>
        <taxon>Rotifera</taxon>
        <taxon>Eurotatoria</taxon>
        <taxon>Bdelloidea</taxon>
        <taxon>Philodinida</taxon>
        <taxon>Philodinidae</taxon>
        <taxon>Didymodactylos</taxon>
    </lineage>
</organism>
<evidence type="ECO:0000313" key="4">
    <source>
        <dbReference type="EMBL" id="CAF3646009.1"/>
    </source>
</evidence>
<feature type="region of interest" description="Disordered" evidence="1">
    <location>
        <begin position="1"/>
        <end position="59"/>
    </location>
</feature>
<dbReference type="OrthoDB" id="10555487at2759"/>
<evidence type="ECO:0000313" key="3">
    <source>
        <dbReference type="EMBL" id="CAF1173906.1"/>
    </source>
</evidence>
<dbReference type="EMBL" id="CAJOBC010007612">
    <property type="protein sequence ID" value="CAF3937717.1"/>
    <property type="molecule type" value="Genomic_DNA"/>
</dbReference>
<gene>
    <name evidence="3" type="ORF">GPM918_LOCUS22332</name>
    <name evidence="2" type="ORF">OVA965_LOCUS7643</name>
    <name evidence="5" type="ORF">SRO942_LOCUS22327</name>
    <name evidence="4" type="ORF">TMI583_LOCUS7638</name>
</gene>
<dbReference type="Proteomes" id="UP000681722">
    <property type="component" value="Unassembled WGS sequence"/>
</dbReference>
<dbReference type="EMBL" id="CAJNOK010002465">
    <property type="protein sequence ID" value="CAF0861186.1"/>
    <property type="molecule type" value="Genomic_DNA"/>
</dbReference>
<keyword evidence="6" id="KW-1185">Reference proteome</keyword>
<dbReference type="EMBL" id="CAJNOQ010007614">
    <property type="protein sequence ID" value="CAF1173906.1"/>
    <property type="molecule type" value="Genomic_DNA"/>
</dbReference>
<evidence type="ECO:0000256" key="1">
    <source>
        <dbReference type="SAM" id="MobiDB-lite"/>
    </source>
</evidence>
<comment type="caution">
    <text evidence="3">The sequence shown here is derived from an EMBL/GenBank/DDBJ whole genome shotgun (WGS) entry which is preliminary data.</text>
</comment>
<sequence>MGCGASTTTTVQPPSSRSSDKKVSTTTVSTPLSHQEQFSTTTTSKKPKEERGLQSTADETTAVQLHSLRARKNYEDFIVIWLDANVKSSAEDNQAAANQLRTIVGRLEIFDNEEECLGYIAGIEKEKVFLVVSGSSGKRLPPKLYNSSQISAVYIFCSDVEKHEKWAKSYKIVHGVYADIHPLCEQLRKDTALSSNDLLGINVLSSTGTGESEGGDIHQQECSYL</sequence>
<dbReference type="EMBL" id="CAJOBA010002465">
    <property type="protein sequence ID" value="CAF3646009.1"/>
    <property type="molecule type" value="Genomic_DNA"/>
</dbReference>
<evidence type="ECO:0000313" key="2">
    <source>
        <dbReference type="EMBL" id="CAF0861186.1"/>
    </source>
</evidence>
<accession>A0A814UAA2</accession>